<accession>A0A228J3K6</accession>
<reference evidence="2" key="1">
    <citation type="submission" date="2017-06" db="EMBL/GenBank/DDBJ databases">
        <authorList>
            <person name="LiPuma J."/>
            <person name="Spilker T."/>
        </authorList>
    </citation>
    <scope>NUCLEOTIDE SEQUENCE [LARGE SCALE GENOMIC DNA]</scope>
    <source>
        <strain evidence="2">AU17325</strain>
    </source>
</reference>
<sequence length="77" mass="8146">MAAGTFIGPGDGRLVALSGAVFRTVRSWSVVAVGVSGQMEGIATGGRSGWLTLPHLTLISMQLIATRIRFRFGAWIN</sequence>
<comment type="caution">
    <text evidence="1">The sequence shown here is derived from an EMBL/GenBank/DDBJ whole genome shotgun (WGS) entry which is preliminary data.</text>
</comment>
<proteinExistence type="predicted"/>
<reference evidence="1 2" key="2">
    <citation type="submission" date="2017-08" db="EMBL/GenBank/DDBJ databases">
        <title>WGS of novel Burkholderia cepaca complex species.</title>
        <authorList>
            <person name="Lipuma J."/>
            <person name="Spilker T."/>
        </authorList>
    </citation>
    <scope>NUCLEOTIDE SEQUENCE [LARGE SCALE GENOMIC DNA]</scope>
    <source>
        <strain evidence="1 2">AU17325</strain>
    </source>
</reference>
<protein>
    <submittedName>
        <fullName evidence="1">Uncharacterized protein</fullName>
    </submittedName>
</protein>
<organism evidence="1 2">
    <name type="scientific">Burkholderia aenigmatica</name>
    <dbReference type="NCBI Taxonomy" id="2015348"/>
    <lineage>
        <taxon>Bacteria</taxon>
        <taxon>Pseudomonadati</taxon>
        <taxon>Pseudomonadota</taxon>
        <taxon>Betaproteobacteria</taxon>
        <taxon>Burkholderiales</taxon>
        <taxon>Burkholderiaceae</taxon>
        <taxon>Burkholderia</taxon>
        <taxon>Burkholderia cepacia complex</taxon>
    </lineage>
</organism>
<name>A0A228J3K6_9BURK</name>
<gene>
    <name evidence="1" type="ORF">CFB84_09505</name>
</gene>
<evidence type="ECO:0000313" key="2">
    <source>
        <dbReference type="Proteomes" id="UP000214600"/>
    </source>
</evidence>
<dbReference type="EMBL" id="NKFA01000003">
    <property type="protein sequence ID" value="OXI49097.1"/>
    <property type="molecule type" value="Genomic_DNA"/>
</dbReference>
<dbReference type="Proteomes" id="UP000214600">
    <property type="component" value="Unassembled WGS sequence"/>
</dbReference>
<dbReference type="AlphaFoldDB" id="A0A228J3K6"/>
<evidence type="ECO:0000313" key="1">
    <source>
        <dbReference type="EMBL" id="OXI49097.1"/>
    </source>
</evidence>